<dbReference type="Proteomes" id="UP000438182">
    <property type="component" value="Unassembled WGS sequence"/>
</dbReference>
<comment type="caution">
    <text evidence="4">The sequence shown here is derived from an EMBL/GenBank/DDBJ whole genome shotgun (WGS) entry which is preliminary data.</text>
</comment>
<evidence type="ECO:0000256" key="1">
    <source>
        <dbReference type="SAM" id="MobiDB-lite"/>
    </source>
</evidence>
<proteinExistence type="predicted"/>
<dbReference type="InterPro" id="IPR058407">
    <property type="entry name" value="DUF8094"/>
</dbReference>
<dbReference type="Pfam" id="PF26366">
    <property type="entry name" value="DUF8094"/>
    <property type="match status" value="1"/>
</dbReference>
<protein>
    <recommendedName>
        <fullName evidence="3">DUF8094 domain-containing protein</fullName>
    </recommendedName>
</protein>
<accession>A0A6I4NWC5</accession>
<keyword evidence="2" id="KW-0472">Membrane</keyword>
<feature type="transmembrane region" description="Helical" evidence="2">
    <location>
        <begin position="203"/>
        <end position="227"/>
    </location>
</feature>
<dbReference type="RefSeq" id="WP_160424147.1">
    <property type="nucleotide sequence ID" value="NZ_WSTA01000032.1"/>
</dbReference>
<feature type="compositionally biased region" description="Low complexity" evidence="1">
    <location>
        <begin position="118"/>
        <end position="145"/>
    </location>
</feature>
<gene>
    <name evidence="4" type="ORF">GB864_08770</name>
</gene>
<feature type="transmembrane region" description="Helical" evidence="2">
    <location>
        <begin position="271"/>
        <end position="291"/>
    </location>
</feature>
<keyword evidence="2" id="KW-0812">Transmembrane</keyword>
<dbReference type="AlphaFoldDB" id="A0A6I4NWC5"/>
<feature type="region of interest" description="Disordered" evidence="1">
    <location>
        <begin position="106"/>
        <end position="153"/>
    </location>
</feature>
<keyword evidence="2" id="KW-1133">Transmembrane helix</keyword>
<name>A0A6I4NWC5_9MICO</name>
<evidence type="ECO:0000256" key="2">
    <source>
        <dbReference type="SAM" id="Phobius"/>
    </source>
</evidence>
<feature type="region of interest" description="Disordered" evidence="1">
    <location>
        <begin position="231"/>
        <end position="265"/>
    </location>
</feature>
<evidence type="ECO:0000259" key="3">
    <source>
        <dbReference type="Pfam" id="PF26366"/>
    </source>
</evidence>
<feature type="domain" description="DUF8094" evidence="3">
    <location>
        <begin position="324"/>
        <end position="620"/>
    </location>
</feature>
<reference evidence="4 5" key="1">
    <citation type="submission" date="2019-12" db="EMBL/GenBank/DDBJ databases">
        <authorList>
            <person name="Kim Y.S."/>
        </authorList>
    </citation>
    <scope>NUCLEOTIDE SEQUENCE [LARGE SCALE GENOMIC DNA]</scope>
    <source>
        <strain evidence="4 5">MMS17-SY077</strain>
    </source>
</reference>
<sequence length="623" mass="64829">MRFVLAIAAFLVAAVMIGLGIAERTVFLGPDRATASVQLEDPTAFVVLDGDALGAYDGKQTIEVSGGSPVFVSYGREADVEAWLGDLVYTSLEVDDEGELVSSIVDPTQVEEEEPDAGETAAPTETPRATPEATAPAEDAAAAEPGPSPVGSDLWLEEFTGETAVARTLDLPEGIAVLIATDGTQPAPADISVTWPLDNSTPWAGPLIVLGGLFFLAGLVLLALGFIQHRRGRGPRRRSTDPGTKRSKLPTGPRPKSLPSGRRSIGRSRTAVGAIVLVPLLALTGCSAEYWPDFGDGNGSTPTPTLAPEERAADAAEEAEIAPPAVTEPQLELIMARIAENAATADETLDEQLAARRFAGPALTARKTNYAIRKQLPDQSGPVAVSAGPLEVVLPQQSTEWPRSVFVVAKNGDDPTVPQTAMMLVQDDPRSNYHVVYAMSMAPAAQFPDVAPATVGAPKVSDDNKGVLAPPVQVSPDYADILTSGDASQFWPLFQTDGDQLVAKYGTAGQQQTQAESDATVTVSFATKGGTGATYALGTVDAGALVVGTVEQTEKAVPNEGGTVAFQEGGPRAALSGFTNASAKGVQHTTGLQVLYYVPGVGSDEQIRVLGWAESLIAASEVP</sequence>
<organism evidence="4 5">
    <name type="scientific">Agromyces seonyuensis</name>
    <dbReference type="NCBI Taxonomy" id="2662446"/>
    <lineage>
        <taxon>Bacteria</taxon>
        <taxon>Bacillati</taxon>
        <taxon>Actinomycetota</taxon>
        <taxon>Actinomycetes</taxon>
        <taxon>Micrococcales</taxon>
        <taxon>Microbacteriaceae</taxon>
        <taxon>Agromyces</taxon>
    </lineage>
</organism>
<evidence type="ECO:0000313" key="4">
    <source>
        <dbReference type="EMBL" id="MWB98638.1"/>
    </source>
</evidence>
<keyword evidence="5" id="KW-1185">Reference proteome</keyword>
<dbReference type="EMBL" id="WSTA01000032">
    <property type="protein sequence ID" value="MWB98638.1"/>
    <property type="molecule type" value="Genomic_DNA"/>
</dbReference>
<evidence type="ECO:0000313" key="5">
    <source>
        <dbReference type="Proteomes" id="UP000438182"/>
    </source>
</evidence>